<accession>A0ABR2YX73</accession>
<sequence length="74" mass="9163">MPRRFWSAKRESGFWEDTVQKTWAEAGRFFPDWETRQYKDTFRVDKDTFWFLYQRYGVLLAKNVCLRTKDDEVL</sequence>
<comment type="caution">
    <text evidence="1">The sequence shown here is derived from an EMBL/GenBank/DDBJ whole genome shotgun (WGS) entry which is preliminary data.</text>
</comment>
<proteinExistence type="predicted"/>
<protein>
    <recommendedName>
        <fullName evidence="3">Acetyl-coenzyme A synthetase N-terminal domain-containing protein</fullName>
    </recommendedName>
</protein>
<organism evidence="1 2">
    <name type="scientific">Coccomyxa subellipsoidea</name>
    <dbReference type="NCBI Taxonomy" id="248742"/>
    <lineage>
        <taxon>Eukaryota</taxon>
        <taxon>Viridiplantae</taxon>
        <taxon>Chlorophyta</taxon>
        <taxon>core chlorophytes</taxon>
        <taxon>Trebouxiophyceae</taxon>
        <taxon>Trebouxiophyceae incertae sedis</taxon>
        <taxon>Coccomyxaceae</taxon>
        <taxon>Coccomyxa</taxon>
    </lineage>
</organism>
<reference evidence="1 2" key="1">
    <citation type="journal article" date="2024" name="Nat. Commun.">
        <title>Phylogenomics reveals the evolutionary origins of lichenization in chlorophyte algae.</title>
        <authorList>
            <person name="Puginier C."/>
            <person name="Libourel C."/>
            <person name="Otte J."/>
            <person name="Skaloud P."/>
            <person name="Haon M."/>
            <person name="Grisel S."/>
            <person name="Petersen M."/>
            <person name="Berrin J.G."/>
            <person name="Delaux P.M."/>
            <person name="Dal Grande F."/>
            <person name="Keller J."/>
        </authorList>
    </citation>
    <scope>NUCLEOTIDE SEQUENCE [LARGE SCALE GENOMIC DNA]</scope>
    <source>
        <strain evidence="1 2">SAG 216-7</strain>
    </source>
</reference>
<evidence type="ECO:0008006" key="3">
    <source>
        <dbReference type="Google" id="ProtNLM"/>
    </source>
</evidence>
<dbReference type="Proteomes" id="UP001491310">
    <property type="component" value="Unassembled WGS sequence"/>
</dbReference>
<name>A0ABR2YX73_9CHLO</name>
<dbReference type="EMBL" id="JALJOT010000003">
    <property type="protein sequence ID" value="KAK9916271.1"/>
    <property type="molecule type" value="Genomic_DNA"/>
</dbReference>
<gene>
    <name evidence="1" type="ORF">WJX75_000762</name>
</gene>
<keyword evidence="2" id="KW-1185">Reference proteome</keyword>
<evidence type="ECO:0000313" key="1">
    <source>
        <dbReference type="EMBL" id="KAK9916271.1"/>
    </source>
</evidence>
<evidence type="ECO:0000313" key="2">
    <source>
        <dbReference type="Proteomes" id="UP001491310"/>
    </source>
</evidence>